<keyword evidence="2" id="KW-1185">Reference proteome</keyword>
<dbReference type="EMBL" id="CASHTH010002517">
    <property type="protein sequence ID" value="CAI8031069.1"/>
    <property type="molecule type" value="Genomic_DNA"/>
</dbReference>
<protein>
    <recommendedName>
        <fullName evidence="3">Cysteine dioxygenase</fullName>
    </recommendedName>
</protein>
<evidence type="ECO:0000313" key="2">
    <source>
        <dbReference type="Proteomes" id="UP001174909"/>
    </source>
</evidence>
<organism evidence="1 2">
    <name type="scientific">Geodia barretti</name>
    <name type="common">Barrett's horny sponge</name>
    <dbReference type="NCBI Taxonomy" id="519541"/>
    <lineage>
        <taxon>Eukaryota</taxon>
        <taxon>Metazoa</taxon>
        <taxon>Porifera</taxon>
        <taxon>Demospongiae</taxon>
        <taxon>Heteroscleromorpha</taxon>
        <taxon>Tetractinellida</taxon>
        <taxon>Astrophorina</taxon>
        <taxon>Geodiidae</taxon>
        <taxon>Geodia</taxon>
    </lineage>
</organism>
<dbReference type="Gene3D" id="2.60.120.10">
    <property type="entry name" value="Jelly Rolls"/>
    <property type="match status" value="1"/>
</dbReference>
<dbReference type="Proteomes" id="UP001174909">
    <property type="component" value="Unassembled WGS sequence"/>
</dbReference>
<reference evidence="1" key="1">
    <citation type="submission" date="2023-03" db="EMBL/GenBank/DDBJ databases">
        <authorList>
            <person name="Steffen K."/>
            <person name="Cardenas P."/>
        </authorList>
    </citation>
    <scope>NUCLEOTIDE SEQUENCE</scope>
</reference>
<evidence type="ECO:0008006" key="3">
    <source>
        <dbReference type="Google" id="ProtNLM"/>
    </source>
</evidence>
<comment type="caution">
    <text evidence="1">The sequence shown here is derived from an EMBL/GenBank/DDBJ whole genome shotgun (WGS) entry which is preliminary data.</text>
</comment>
<dbReference type="AlphaFoldDB" id="A0AA35SKF7"/>
<accession>A0AA35SKF7</accession>
<evidence type="ECO:0000313" key="1">
    <source>
        <dbReference type="EMBL" id="CAI8031069.1"/>
    </source>
</evidence>
<gene>
    <name evidence="1" type="ORF">GBAR_LOCUS17619</name>
</gene>
<sequence>MSTKGAPSKRSPEFNFDTKALIQEGATPNWTRDFPVVGEGTLIFSIQRSTPFSIVVRPKLDPGEPGANQWIALEVHRVSANFKIGLEDHYKQLKQVEGIVNLEQVGYEPGKKISYWFSYDRDLLTLKYGKGYRMEQTTLMEFNFLTGDKKIDEKTRESLKYLFSPTIRRRIEQYDLEGRKEMIQRYAARFRDVGFKGQSLQQMFPNLKAEAIGVKSESLAKSIIDIEHQVNFDKEPFVCNWSAFVLDSSKVNLFELDDNKYTFSASLPPACQELYFNVTAPNVNLDWSPEPTKYRLSDAIRYSLQGPNGKLYKTLKSKTGEFGDFSETYLRVTLGSNRGSSPGIPYVLEIWPMNHGSPIHNHGNAYAVIHVLHGGLTIKVFNKHVDRPKAPPLMKFDVKAGDTTWISPNWFQTHQLWNSTEDYCATVQCYQYGVNDLTHWPYFDYVASTKVIDEFLPDSDYTFHEMRDTVLKEFTEFMDHAPTVN</sequence>
<proteinExistence type="predicted"/>
<dbReference type="SUPFAM" id="SSF51182">
    <property type="entry name" value="RmlC-like cupins"/>
    <property type="match status" value="1"/>
</dbReference>
<name>A0AA35SKF7_GEOBA</name>
<dbReference type="InterPro" id="IPR011051">
    <property type="entry name" value="RmlC_Cupin_sf"/>
</dbReference>
<dbReference type="InterPro" id="IPR014710">
    <property type="entry name" value="RmlC-like_jellyroll"/>
</dbReference>